<evidence type="ECO:0000259" key="2">
    <source>
        <dbReference type="Pfam" id="PF00419"/>
    </source>
</evidence>
<gene>
    <name evidence="3" type="ORF">KDW93_08085</name>
</gene>
<dbReference type="Gene3D" id="2.60.40.1090">
    <property type="entry name" value="Fimbrial-type adhesion domain"/>
    <property type="match status" value="1"/>
</dbReference>
<dbReference type="RefSeq" id="WP_212079943.1">
    <property type="nucleotide sequence ID" value="NZ_JAGSVG010000005.1"/>
</dbReference>
<dbReference type="Proteomes" id="UP000682266">
    <property type="component" value="Unassembled WGS sequence"/>
</dbReference>
<organism evidence="3 4">
    <name type="scientific">Burkholderia ambifaria</name>
    <dbReference type="NCBI Taxonomy" id="152480"/>
    <lineage>
        <taxon>Bacteria</taxon>
        <taxon>Pseudomonadati</taxon>
        <taxon>Pseudomonadota</taxon>
        <taxon>Betaproteobacteria</taxon>
        <taxon>Burkholderiales</taxon>
        <taxon>Burkholderiaceae</taxon>
        <taxon>Burkholderia</taxon>
        <taxon>Burkholderia cepacia complex</taxon>
    </lineage>
</organism>
<proteinExistence type="predicted"/>
<feature type="domain" description="Fimbrial-type adhesion" evidence="2">
    <location>
        <begin position="125"/>
        <end position="275"/>
    </location>
</feature>
<dbReference type="InterPro" id="IPR000259">
    <property type="entry name" value="Adhesion_dom_fimbrial"/>
</dbReference>
<dbReference type="InterPro" id="IPR008966">
    <property type="entry name" value="Adhesion_dom_sf"/>
</dbReference>
<accession>A0AA41JJ34</accession>
<evidence type="ECO:0000256" key="1">
    <source>
        <dbReference type="ARBA" id="ARBA00022729"/>
    </source>
</evidence>
<evidence type="ECO:0000313" key="4">
    <source>
        <dbReference type="Proteomes" id="UP000682266"/>
    </source>
</evidence>
<dbReference type="GO" id="GO:0043709">
    <property type="term" value="P:cell adhesion involved in single-species biofilm formation"/>
    <property type="evidence" value="ECO:0007669"/>
    <property type="project" value="TreeGrafter"/>
</dbReference>
<name>A0AA41JJ34_9BURK</name>
<evidence type="ECO:0000313" key="3">
    <source>
        <dbReference type="EMBL" id="MBR8128935.1"/>
    </source>
</evidence>
<dbReference type="PANTHER" id="PTHR33420">
    <property type="entry name" value="FIMBRIAL SUBUNIT ELFA-RELATED"/>
    <property type="match status" value="1"/>
</dbReference>
<comment type="caution">
    <text evidence="3">The sequence shown here is derived from an EMBL/GenBank/DDBJ whole genome shotgun (WGS) entry which is preliminary data.</text>
</comment>
<protein>
    <submittedName>
        <fullName evidence="3">Fimbrial protein</fullName>
    </submittedName>
</protein>
<dbReference type="InterPro" id="IPR036937">
    <property type="entry name" value="Adhesion_dom_fimbrial_sf"/>
</dbReference>
<dbReference type="SUPFAM" id="SSF49401">
    <property type="entry name" value="Bacterial adhesins"/>
    <property type="match status" value="1"/>
</dbReference>
<dbReference type="Pfam" id="PF00419">
    <property type="entry name" value="Fimbrial"/>
    <property type="match status" value="1"/>
</dbReference>
<dbReference type="AlphaFoldDB" id="A0AA41JJ34"/>
<dbReference type="InterPro" id="IPR050263">
    <property type="entry name" value="Bact_Fimbrial_Adh_Pro"/>
</dbReference>
<dbReference type="Gene3D" id="2.60.40.3310">
    <property type="match status" value="1"/>
</dbReference>
<dbReference type="PANTHER" id="PTHR33420:SF3">
    <property type="entry name" value="FIMBRIAL SUBUNIT ELFA"/>
    <property type="match status" value="1"/>
</dbReference>
<reference evidence="3" key="1">
    <citation type="submission" date="2021-04" db="EMBL/GenBank/DDBJ databases">
        <title>A collection of bacterial strains from the Burkholderia cepacia Research Laboratory and Repository.</title>
        <authorList>
            <person name="Lipuma J."/>
            <person name="Spilker T."/>
        </authorList>
    </citation>
    <scope>NUCLEOTIDE SEQUENCE</scope>
    <source>
        <strain evidence="3">AU36012</strain>
    </source>
</reference>
<dbReference type="GO" id="GO:0009289">
    <property type="term" value="C:pilus"/>
    <property type="evidence" value="ECO:0007669"/>
    <property type="project" value="InterPro"/>
</dbReference>
<sequence>MNKVGVKATGKLVPNVTYDSGGKSFPVYETGVPGIGYALMAVANTESSAGAGANWKAVRPEEALLATSAISFFYLVHYQAVLVFTGSLATGTYTVPTRLVGTTTAYASNGGGVAFSGTTYLNAITIKVAASGCTVTSGAQMNVKLPQLVGNKLQTVGAVSDESAPVTLRVDCQGAVNVHATLTDVADQANEGTILSALPGSTSRGIGLQIYREGSETPLRFGPDSAAKGNKNQWLAGRVTGGGLSIPLVARYVKTAQTFTPGSLDAGATFTFSYQ</sequence>
<dbReference type="EMBL" id="JAGSVG010000005">
    <property type="protein sequence ID" value="MBR8128935.1"/>
    <property type="molecule type" value="Genomic_DNA"/>
</dbReference>
<keyword evidence="1" id="KW-0732">Signal</keyword>